<evidence type="ECO:0000313" key="3">
    <source>
        <dbReference type="Proteomes" id="UP001589627"/>
    </source>
</evidence>
<dbReference type="EMBL" id="JBHLZP010000116">
    <property type="protein sequence ID" value="MFB9833994.1"/>
    <property type="molecule type" value="Genomic_DNA"/>
</dbReference>
<organism evidence="2 3">
    <name type="scientific">Actinoallomurus acaciae</name>
    <dbReference type="NCBI Taxonomy" id="502577"/>
    <lineage>
        <taxon>Bacteria</taxon>
        <taxon>Bacillati</taxon>
        <taxon>Actinomycetota</taxon>
        <taxon>Actinomycetes</taxon>
        <taxon>Streptosporangiales</taxon>
        <taxon>Thermomonosporaceae</taxon>
        <taxon>Actinoallomurus</taxon>
    </lineage>
</organism>
<comment type="caution">
    <text evidence="2">The sequence shown here is derived from an EMBL/GenBank/DDBJ whole genome shotgun (WGS) entry which is preliminary data.</text>
</comment>
<dbReference type="RefSeq" id="WP_378202727.1">
    <property type="nucleotide sequence ID" value="NZ_JBHLZP010000116.1"/>
</dbReference>
<feature type="domain" description="DUF6879" evidence="1">
    <location>
        <begin position="6"/>
        <end position="168"/>
    </location>
</feature>
<sequence length="171" mass="20030">MTERPTFDELFSKCMRSAIHLEMRDTYTPDDPVYLDWKAGRDIDPVERFRGWFDVVEKTVSRGVNIRRARVVSEPLTDFIRHEYEVTPRLNIPAGERVRWLPRRQASDLVLPGNDFWVFDDQLVRFGYFAGDGTYLGHEIVTDPRVVKICVDAFEPVWERAIDHADYQPAP</sequence>
<dbReference type="Pfam" id="PF21806">
    <property type="entry name" value="DUF6879"/>
    <property type="match status" value="1"/>
</dbReference>
<evidence type="ECO:0000259" key="1">
    <source>
        <dbReference type="Pfam" id="PF21806"/>
    </source>
</evidence>
<proteinExistence type="predicted"/>
<name>A0ABV5YG35_9ACTN</name>
<protein>
    <submittedName>
        <fullName evidence="2">DUF6879 family protein</fullName>
    </submittedName>
</protein>
<dbReference type="Proteomes" id="UP001589627">
    <property type="component" value="Unassembled WGS sequence"/>
</dbReference>
<evidence type="ECO:0000313" key="2">
    <source>
        <dbReference type="EMBL" id="MFB9833994.1"/>
    </source>
</evidence>
<reference evidence="2 3" key="1">
    <citation type="submission" date="2024-09" db="EMBL/GenBank/DDBJ databases">
        <authorList>
            <person name="Sun Q."/>
            <person name="Mori K."/>
        </authorList>
    </citation>
    <scope>NUCLEOTIDE SEQUENCE [LARGE SCALE GENOMIC DNA]</scope>
    <source>
        <strain evidence="2 3">TBRC 0563</strain>
    </source>
</reference>
<keyword evidence="3" id="KW-1185">Reference proteome</keyword>
<accession>A0ABV5YG35</accession>
<gene>
    <name evidence="2" type="ORF">ACFFNX_17555</name>
</gene>
<dbReference type="InterPro" id="IPR049244">
    <property type="entry name" value="DUF6879"/>
</dbReference>